<dbReference type="PANTHER" id="PTHR32494:SF5">
    <property type="entry name" value="ALLANTOATE AMIDOHYDROLASE"/>
    <property type="match status" value="1"/>
</dbReference>
<organism evidence="2 3">
    <name type="scientific">Sporolactobacillus inulinus</name>
    <dbReference type="NCBI Taxonomy" id="2078"/>
    <lineage>
        <taxon>Bacteria</taxon>
        <taxon>Bacillati</taxon>
        <taxon>Bacillota</taxon>
        <taxon>Bacilli</taxon>
        <taxon>Bacillales</taxon>
        <taxon>Sporolactobacillaceae</taxon>
        <taxon>Sporolactobacillus</taxon>
    </lineage>
</organism>
<comment type="caution">
    <text evidence="2">The sequence shown here is derived from an EMBL/GenBank/DDBJ whole genome shotgun (WGS) entry which is preliminary data.</text>
</comment>
<dbReference type="EC" id="3.5.1.6" evidence="2"/>
<keyword evidence="1 2" id="KW-0378">Hydrolase</keyword>
<dbReference type="GO" id="GO:0003837">
    <property type="term" value="F:beta-ureidopropionase activity"/>
    <property type="evidence" value="ECO:0007669"/>
    <property type="project" value="UniProtKB-EC"/>
</dbReference>
<dbReference type="InterPro" id="IPR001261">
    <property type="entry name" value="ArgE/DapE_CS"/>
</dbReference>
<dbReference type="PANTHER" id="PTHR32494">
    <property type="entry name" value="ALLANTOATE DEIMINASE-RELATED"/>
    <property type="match status" value="1"/>
</dbReference>
<reference evidence="2 3" key="1">
    <citation type="submission" date="2017-11" db="EMBL/GenBank/DDBJ databases">
        <title>Draft Genome Sequence of Sporolactobacillus inulinus NBRC 111894 Isolated from Koso, a Japanese Sugar-Vegetable Fermented Beverage.</title>
        <authorList>
            <person name="Chiou T.Y."/>
            <person name="Oshima K."/>
            <person name="Suda W."/>
            <person name="Hattori M."/>
            <person name="Takahashi T."/>
        </authorList>
    </citation>
    <scope>NUCLEOTIDE SEQUENCE [LARGE SCALE GENOMIC DNA]</scope>
    <source>
        <strain evidence="2 3">NBRC111894</strain>
    </source>
</reference>
<sequence>MVDTQRVKQTMRVLAQIGRTDRGMMRLAYSKAEEQATNVLIEQCQAAGLAVRVDSVGNVIARRQGRRPELPAIGIGSHLDTVYEGGTYDGTLGVLAALEVMRDLNARGIETMRPIELFPLPARSRRDSASRKSAAKRLPASLSKRTLPRSPIKKGRRFKRFLPSAALTSASSRRHGCQEIDWQLFWNCILSKDQCLRRKIGRSAW</sequence>
<protein>
    <submittedName>
        <fullName evidence="2">Beta-ureidopropionase</fullName>
        <ecNumber evidence="2">3.5.1.6</ecNumber>
    </submittedName>
</protein>
<gene>
    <name evidence="2" type="ORF">NBRC111894_1816</name>
</gene>
<dbReference type="AlphaFoldDB" id="A0A4Y1ZB12"/>
<evidence type="ECO:0000313" key="3">
    <source>
        <dbReference type="Proteomes" id="UP000319716"/>
    </source>
</evidence>
<dbReference type="SUPFAM" id="SSF53187">
    <property type="entry name" value="Zn-dependent exopeptidases"/>
    <property type="match status" value="1"/>
</dbReference>
<evidence type="ECO:0000256" key="1">
    <source>
        <dbReference type="ARBA" id="ARBA00022801"/>
    </source>
</evidence>
<dbReference type="InterPro" id="IPR010158">
    <property type="entry name" value="Amidase_Cbmase"/>
</dbReference>
<dbReference type="Gene3D" id="3.40.630.10">
    <property type="entry name" value="Zn peptidases"/>
    <property type="match status" value="1"/>
</dbReference>
<dbReference type="EMBL" id="BEXB01000012">
    <property type="protein sequence ID" value="GAY76262.1"/>
    <property type="molecule type" value="Genomic_DNA"/>
</dbReference>
<dbReference type="Proteomes" id="UP000319716">
    <property type="component" value="Unassembled WGS sequence"/>
</dbReference>
<dbReference type="GO" id="GO:0016813">
    <property type="term" value="F:hydrolase activity, acting on carbon-nitrogen (but not peptide) bonds, in linear amidines"/>
    <property type="evidence" value="ECO:0007669"/>
    <property type="project" value="InterPro"/>
</dbReference>
<name>A0A4Y1ZB12_9BACL</name>
<accession>A0A4Y1ZB12</accession>
<dbReference type="PROSITE" id="PS00758">
    <property type="entry name" value="ARGE_DAPE_CPG2_1"/>
    <property type="match status" value="1"/>
</dbReference>
<evidence type="ECO:0000313" key="2">
    <source>
        <dbReference type="EMBL" id="GAY76262.1"/>
    </source>
</evidence>
<proteinExistence type="predicted"/>